<proteinExistence type="predicted"/>
<sequence>MPNVSISRTVTPVAAVGTRNIVTPSIDERSGSRVRAMTMSHSARVAPEVHSFVPLMRQPESILVARVFMARATSVPPSGSDIENETLVSPRTSCSSTTCCWGVDAYPRSTWMIMNCTMRKAAIDVGPAASSSITTSWSRRSPIPPTSSGASMARTPIAASCS</sequence>
<dbReference type="AlphaFoldDB" id="A0A6J7RES7"/>
<reference evidence="2" key="1">
    <citation type="submission" date="2020-05" db="EMBL/GenBank/DDBJ databases">
        <authorList>
            <person name="Chiriac C."/>
            <person name="Salcher M."/>
            <person name="Ghai R."/>
            <person name="Kavagutti S V."/>
        </authorList>
    </citation>
    <scope>NUCLEOTIDE SEQUENCE</scope>
</reference>
<evidence type="ECO:0000313" key="2">
    <source>
        <dbReference type="EMBL" id="CAB5027166.1"/>
    </source>
</evidence>
<dbReference type="EMBL" id="CAFBOS010000321">
    <property type="protein sequence ID" value="CAB5027166.1"/>
    <property type="molecule type" value="Genomic_DNA"/>
</dbReference>
<feature type="region of interest" description="Disordered" evidence="1">
    <location>
        <begin position="134"/>
        <end position="162"/>
    </location>
</feature>
<accession>A0A6J7RES7</accession>
<name>A0A6J7RES7_9ZZZZ</name>
<protein>
    <submittedName>
        <fullName evidence="2">Unannotated protein</fullName>
    </submittedName>
</protein>
<gene>
    <name evidence="2" type="ORF">UFOPK3967_03143</name>
</gene>
<evidence type="ECO:0000256" key="1">
    <source>
        <dbReference type="SAM" id="MobiDB-lite"/>
    </source>
</evidence>
<organism evidence="2">
    <name type="scientific">freshwater metagenome</name>
    <dbReference type="NCBI Taxonomy" id="449393"/>
    <lineage>
        <taxon>unclassified sequences</taxon>
        <taxon>metagenomes</taxon>
        <taxon>ecological metagenomes</taxon>
    </lineage>
</organism>